<keyword evidence="5" id="KW-1185">Reference proteome</keyword>
<keyword evidence="4" id="KW-0946">Virion</keyword>
<dbReference type="Gene3D" id="1.20.1260.10">
    <property type="match status" value="1"/>
</dbReference>
<dbReference type="Pfam" id="PF07875">
    <property type="entry name" value="Coat_F"/>
    <property type="match status" value="1"/>
</dbReference>
<gene>
    <name evidence="4" type="ORF">QR721_02165</name>
</gene>
<name>A0ABY9KWF3_9BACI</name>
<proteinExistence type="inferred from homology"/>
<dbReference type="PANTHER" id="PTHR39183:SF1">
    <property type="entry name" value="SPORE COAT PROTEIN F-LIKE PROTEIN YHCQ"/>
    <property type="match status" value="1"/>
</dbReference>
<comment type="subcellular location">
    <subcellularLocation>
        <location evidence="2">Spore coat</location>
    </subcellularLocation>
</comment>
<dbReference type="RefSeq" id="WP_348028734.1">
    <property type="nucleotide sequence ID" value="NZ_CP129113.1"/>
</dbReference>
<evidence type="ECO:0000256" key="1">
    <source>
        <dbReference type="ARBA" id="ARBA00022969"/>
    </source>
</evidence>
<evidence type="ECO:0000256" key="3">
    <source>
        <dbReference type="ARBA" id="ARBA00024344"/>
    </source>
</evidence>
<dbReference type="InterPro" id="IPR012347">
    <property type="entry name" value="Ferritin-like"/>
</dbReference>
<dbReference type="Proteomes" id="UP001180087">
    <property type="component" value="Chromosome"/>
</dbReference>
<dbReference type="PANTHER" id="PTHR39183">
    <property type="entry name" value="SPORE COAT PROTEIN F-LIKE PROTEIN YHCQ"/>
    <property type="match status" value="1"/>
</dbReference>
<sequence>MLNQNQNQQQNMTTSHQVPNQFMHAGHEMFDAHEAIRTIAGGLEQCLMYEQHVQDPELKGIMQRQKAFNSQLYNTMIETLKTGQKPSVSTQVYNMDQGTNNLTIYGTKPAQPKPPAASVQDISDKCIAGFVLGNLKTAASCCTMAALEATNPVMRRVFADSVPNLIEEAYEVFLYSNKKGYYQVPQLKDEDMQNMMSGFAPIQTTTH</sequence>
<reference evidence="4" key="1">
    <citation type="submission" date="2023-06" db="EMBL/GenBank/DDBJ databases">
        <title>A Treasure from Seagulls: Isolation and Description of Aciduricobacillus qingdaonensis gen. nov., sp. nov., a Rare Obligately Uric Acid-utilizing Member in the Family Bacillaceae.</title>
        <authorList>
            <person name="Liu W."/>
            <person name="Wang B."/>
        </authorList>
    </citation>
    <scope>NUCLEOTIDE SEQUENCE</scope>
    <source>
        <strain evidence="4">44XB</strain>
    </source>
</reference>
<dbReference type="EMBL" id="CP129113">
    <property type="protein sequence ID" value="WLV25066.1"/>
    <property type="molecule type" value="Genomic_DNA"/>
</dbReference>
<comment type="similarity">
    <text evidence="3">Belongs to the CotF family.</text>
</comment>
<protein>
    <submittedName>
        <fullName evidence="4">Spore coat protein</fullName>
    </submittedName>
</protein>
<accession>A0ABY9KWF3</accession>
<organism evidence="4 5">
    <name type="scientific">Aciduricibacillus chroicocephali</name>
    <dbReference type="NCBI Taxonomy" id="3054939"/>
    <lineage>
        <taxon>Bacteria</taxon>
        <taxon>Bacillati</taxon>
        <taxon>Bacillota</taxon>
        <taxon>Bacilli</taxon>
        <taxon>Bacillales</taxon>
        <taxon>Bacillaceae</taxon>
        <taxon>Aciduricibacillus</taxon>
    </lineage>
</organism>
<evidence type="ECO:0000313" key="5">
    <source>
        <dbReference type="Proteomes" id="UP001180087"/>
    </source>
</evidence>
<keyword evidence="1" id="KW-0749">Sporulation</keyword>
<evidence type="ECO:0000256" key="2">
    <source>
        <dbReference type="ARBA" id="ARBA00024325"/>
    </source>
</evidence>
<dbReference type="InterPro" id="IPR012851">
    <property type="entry name" value="Spore_coat_CotF-like"/>
</dbReference>
<keyword evidence="4" id="KW-0167">Capsid protein</keyword>
<evidence type="ECO:0000313" key="4">
    <source>
        <dbReference type="EMBL" id="WLV25066.1"/>
    </source>
</evidence>